<dbReference type="PANTHER" id="PTHR42878">
    <property type="entry name" value="TWO-COMPONENT HISTIDINE KINASE"/>
    <property type="match status" value="1"/>
</dbReference>
<dbReference type="InterPro" id="IPR005467">
    <property type="entry name" value="His_kinase_dom"/>
</dbReference>
<dbReference type="InterPro" id="IPR003661">
    <property type="entry name" value="HisK_dim/P_dom"/>
</dbReference>
<evidence type="ECO:0000256" key="4">
    <source>
        <dbReference type="ARBA" id="ARBA00022553"/>
    </source>
</evidence>
<dbReference type="CDD" id="cd00130">
    <property type="entry name" value="PAS"/>
    <property type="match status" value="2"/>
</dbReference>
<dbReference type="PRINTS" id="PR00344">
    <property type="entry name" value="BCTRLSENSOR"/>
</dbReference>
<dbReference type="SUPFAM" id="SSF55785">
    <property type="entry name" value="PYP-like sensor domain (PAS domain)"/>
    <property type="match status" value="2"/>
</dbReference>
<dbReference type="Pfam" id="PF08447">
    <property type="entry name" value="PAS_3"/>
    <property type="match status" value="1"/>
</dbReference>
<dbReference type="RefSeq" id="WP_379845390.1">
    <property type="nucleotide sequence ID" value="NZ_JBHSMA010000003.1"/>
</dbReference>
<evidence type="ECO:0000259" key="15">
    <source>
        <dbReference type="PROSITE" id="PS50112"/>
    </source>
</evidence>
<dbReference type="PANTHER" id="PTHR42878:SF7">
    <property type="entry name" value="SENSOR HISTIDINE KINASE GLRK"/>
    <property type="match status" value="1"/>
</dbReference>
<dbReference type="SUPFAM" id="SSF55874">
    <property type="entry name" value="ATPase domain of HSP90 chaperone/DNA topoisomerase II/histidine kinase"/>
    <property type="match status" value="1"/>
</dbReference>
<evidence type="ECO:0000256" key="13">
    <source>
        <dbReference type="SAM" id="Coils"/>
    </source>
</evidence>
<dbReference type="InterPro" id="IPR003594">
    <property type="entry name" value="HATPase_dom"/>
</dbReference>
<dbReference type="SMART" id="SM00091">
    <property type="entry name" value="PAS"/>
    <property type="match status" value="2"/>
</dbReference>
<feature type="domain" description="PAC" evidence="16">
    <location>
        <begin position="94"/>
        <end position="145"/>
    </location>
</feature>
<keyword evidence="4" id="KW-0597">Phosphoprotein</keyword>
<dbReference type="InterPro" id="IPR000700">
    <property type="entry name" value="PAS-assoc_C"/>
</dbReference>
<dbReference type="CDD" id="cd00082">
    <property type="entry name" value="HisKA"/>
    <property type="match status" value="1"/>
</dbReference>
<dbReference type="PROSITE" id="PS50109">
    <property type="entry name" value="HIS_KIN"/>
    <property type="match status" value="1"/>
</dbReference>
<dbReference type="EC" id="2.7.13.3" evidence="3"/>
<comment type="caution">
    <text evidence="17">The sequence shown here is derived from an EMBL/GenBank/DDBJ whole genome shotgun (WGS) entry which is preliminary data.</text>
</comment>
<dbReference type="Proteomes" id="UP001596106">
    <property type="component" value="Unassembled WGS sequence"/>
</dbReference>
<evidence type="ECO:0000256" key="11">
    <source>
        <dbReference type="ARBA" id="ARBA00023012"/>
    </source>
</evidence>
<keyword evidence="6" id="KW-0812">Transmembrane</keyword>
<dbReference type="InterPro" id="IPR050351">
    <property type="entry name" value="BphY/WalK/GraS-like"/>
</dbReference>
<proteinExistence type="predicted"/>
<protein>
    <recommendedName>
        <fullName evidence="3">histidine kinase</fullName>
        <ecNumber evidence="3">2.7.13.3</ecNumber>
    </recommendedName>
</protein>
<dbReference type="Gene3D" id="3.30.450.20">
    <property type="entry name" value="PAS domain"/>
    <property type="match status" value="2"/>
</dbReference>
<sequence>MSQLPPDAEPPLANALQNQLAVFQALIEYSSDVIIISDENGIERYVSPSVTRVLGYQPEELLGCSQYLRHHPDDRDRVRDIFFGLVRSRSTTPISFTWRFLHKDGSWRWIEATASNQLDNPLVRGIILNFRDVSERKALEARIERDAIRFRAIMEAIQDQIQIFDPTGKLLFANKIPDFLGHPENLNQKQELLWWIHADDRQRVVEEFTRLVSGEVPEVLTQYRIDNPSGPARYVETFASNQIENEAIGGVLANVRDITERKEFEEALRLAKEKAEADALEIERSSLEIRLKNRELKKLNEEKNELLQIVSHDLKNPLYNLQHEARALIDDPTDTAERAQRVLQCADKMLGLINNFLSIHAIESGRLFLHPEPVDLQTQLNRLLQTYSEPLKQKRVTVQADWPAGPVRVLADTGATVQVLDNLLSNAIKYSPPGGTVFITLDASGETAQIRVQDEGEGVPLNEVERLFRKFTRLSTKPTAGESSNGLGLAIAKKLVQLQQGDIWYEHHPATDRARPGATFVVELPLYNSDLA</sequence>
<dbReference type="Gene3D" id="1.10.287.130">
    <property type="match status" value="1"/>
</dbReference>
<evidence type="ECO:0000259" key="16">
    <source>
        <dbReference type="PROSITE" id="PS50113"/>
    </source>
</evidence>
<keyword evidence="11" id="KW-0902">Two-component regulatory system</keyword>
<dbReference type="Gene3D" id="3.30.565.10">
    <property type="entry name" value="Histidine kinase-like ATPase, C-terminal domain"/>
    <property type="match status" value="1"/>
</dbReference>
<dbReference type="Pfam" id="PF02518">
    <property type="entry name" value="HATPase_c"/>
    <property type="match status" value="1"/>
</dbReference>
<evidence type="ECO:0000256" key="9">
    <source>
        <dbReference type="ARBA" id="ARBA00022840"/>
    </source>
</evidence>
<accession>A0ABW0IBC3</accession>
<evidence type="ECO:0000256" key="1">
    <source>
        <dbReference type="ARBA" id="ARBA00000085"/>
    </source>
</evidence>
<keyword evidence="13" id="KW-0175">Coiled coil</keyword>
<evidence type="ECO:0000256" key="10">
    <source>
        <dbReference type="ARBA" id="ARBA00022989"/>
    </source>
</evidence>
<dbReference type="SMART" id="SM00387">
    <property type="entry name" value="HATPase_c"/>
    <property type="match status" value="1"/>
</dbReference>
<gene>
    <name evidence="17" type="ORF">ACFPMF_12865</name>
</gene>
<evidence type="ECO:0000256" key="7">
    <source>
        <dbReference type="ARBA" id="ARBA00022741"/>
    </source>
</evidence>
<keyword evidence="8" id="KW-0418">Kinase</keyword>
<organism evidence="17 18">
    <name type="scientific">Larkinella bovis</name>
    <dbReference type="NCBI Taxonomy" id="683041"/>
    <lineage>
        <taxon>Bacteria</taxon>
        <taxon>Pseudomonadati</taxon>
        <taxon>Bacteroidota</taxon>
        <taxon>Cytophagia</taxon>
        <taxon>Cytophagales</taxon>
        <taxon>Spirosomataceae</taxon>
        <taxon>Larkinella</taxon>
    </lineage>
</organism>
<keyword evidence="5" id="KW-0808">Transferase</keyword>
<evidence type="ECO:0000313" key="17">
    <source>
        <dbReference type="EMBL" id="MFC5410209.1"/>
    </source>
</evidence>
<comment type="subcellular location">
    <subcellularLocation>
        <location evidence="2">Membrane</location>
        <topology evidence="2">Multi-pass membrane protein</topology>
    </subcellularLocation>
</comment>
<feature type="domain" description="PAS" evidence="15">
    <location>
        <begin position="19"/>
        <end position="89"/>
    </location>
</feature>
<evidence type="ECO:0000313" key="18">
    <source>
        <dbReference type="Proteomes" id="UP001596106"/>
    </source>
</evidence>
<dbReference type="PROSITE" id="PS50112">
    <property type="entry name" value="PAS"/>
    <property type="match status" value="1"/>
</dbReference>
<evidence type="ECO:0000256" key="2">
    <source>
        <dbReference type="ARBA" id="ARBA00004141"/>
    </source>
</evidence>
<keyword evidence="10" id="KW-1133">Transmembrane helix</keyword>
<dbReference type="InterPro" id="IPR001610">
    <property type="entry name" value="PAC"/>
</dbReference>
<evidence type="ECO:0000256" key="5">
    <source>
        <dbReference type="ARBA" id="ARBA00022679"/>
    </source>
</evidence>
<dbReference type="InterPro" id="IPR036890">
    <property type="entry name" value="HATPase_C_sf"/>
</dbReference>
<keyword evidence="7" id="KW-0547">Nucleotide-binding</keyword>
<dbReference type="NCBIfam" id="TIGR00229">
    <property type="entry name" value="sensory_box"/>
    <property type="match status" value="2"/>
</dbReference>
<dbReference type="InterPro" id="IPR004358">
    <property type="entry name" value="Sig_transdc_His_kin-like_C"/>
</dbReference>
<evidence type="ECO:0000259" key="14">
    <source>
        <dbReference type="PROSITE" id="PS50109"/>
    </source>
</evidence>
<dbReference type="Pfam" id="PF00512">
    <property type="entry name" value="HisKA"/>
    <property type="match status" value="1"/>
</dbReference>
<keyword evidence="18" id="KW-1185">Reference proteome</keyword>
<keyword evidence="12" id="KW-0472">Membrane</keyword>
<dbReference type="InterPro" id="IPR035965">
    <property type="entry name" value="PAS-like_dom_sf"/>
</dbReference>
<dbReference type="InterPro" id="IPR000014">
    <property type="entry name" value="PAS"/>
</dbReference>
<dbReference type="EMBL" id="JBHSMA010000003">
    <property type="protein sequence ID" value="MFC5410209.1"/>
    <property type="molecule type" value="Genomic_DNA"/>
</dbReference>
<dbReference type="InterPro" id="IPR013655">
    <property type="entry name" value="PAS_fold_3"/>
</dbReference>
<evidence type="ECO:0000256" key="3">
    <source>
        <dbReference type="ARBA" id="ARBA00012438"/>
    </source>
</evidence>
<reference evidence="18" key="1">
    <citation type="journal article" date="2019" name="Int. J. Syst. Evol. Microbiol.">
        <title>The Global Catalogue of Microorganisms (GCM) 10K type strain sequencing project: providing services to taxonomists for standard genome sequencing and annotation.</title>
        <authorList>
            <consortium name="The Broad Institute Genomics Platform"/>
            <consortium name="The Broad Institute Genome Sequencing Center for Infectious Disease"/>
            <person name="Wu L."/>
            <person name="Ma J."/>
        </authorList>
    </citation>
    <scope>NUCLEOTIDE SEQUENCE [LARGE SCALE GENOMIC DNA]</scope>
    <source>
        <strain evidence="18">CCUG 55250</strain>
    </source>
</reference>
<feature type="domain" description="PAC" evidence="16">
    <location>
        <begin position="219"/>
        <end position="270"/>
    </location>
</feature>
<comment type="catalytic activity">
    <reaction evidence="1">
        <text>ATP + protein L-histidine = ADP + protein N-phospho-L-histidine.</text>
        <dbReference type="EC" id="2.7.13.3"/>
    </reaction>
</comment>
<name>A0ABW0IBC3_9BACT</name>
<dbReference type="SMART" id="SM00086">
    <property type="entry name" value="PAC"/>
    <property type="match status" value="1"/>
</dbReference>
<dbReference type="PROSITE" id="PS50113">
    <property type="entry name" value="PAC"/>
    <property type="match status" value="2"/>
</dbReference>
<evidence type="ECO:0000256" key="8">
    <source>
        <dbReference type="ARBA" id="ARBA00022777"/>
    </source>
</evidence>
<evidence type="ECO:0000256" key="12">
    <source>
        <dbReference type="ARBA" id="ARBA00023136"/>
    </source>
</evidence>
<dbReference type="InterPro" id="IPR036097">
    <property type="entry name" value="HisK_dim/P_sf"/>
</dbReference>
<feature type="domain" description="Histidine kinase" evidence="14">
    <location>
        <begin position="309"/>
        <end position="528"/>
    </location>
</feature>
<keyword evidence="9" id="KW-0067">ATP-binding</keyword>
<dbReference type="SMART" id="SM00388">
    <property type="entry name" value="HisKA"/>
    <property type="match status" value="1"/>
</dbReference>
<feature type="coiled-coil region" evidence="13">
    <location>
        <begin position="270"/>
        <end position="309"/>
    </location>
</feature>
<evidence type="ECO:0000256" key="6">
    <source>
        <dbReference type="ARBA" id="ARBA00022692"/>
    </source>
</evidence>
<dbReference type="SUPFAM" id="SSF47384">
    <property type="entry name" value="Homodimeric domain of signal transducing histidine kinase"/>
    <property type="match status" value="1"/>
</dbReference>